<evidence type="ECO:0000313" key="2">
    <source>
        <dbReference type="EMBL" id="VDN32158.1"/>
    </source>
</evidence>
<evidence type="ECO:0000256" key="1">
    <source>
        <dbReference type="SAM" id="MobiDB-lite"/>
    </source>
</evidence>
<dbReference type="EMBL" id="UYRV01120196">
    <property type="protein sequence ID" value="VDN32158.1"/>
    <property type="molecule type" value="Genomic_DNA"/>
</dbReference>
<keyword evidence="3" id="KW-1185">Reference proteome</keyword>
<evidence type="ECO:0000313" key="3">
    <source>
        <dbReference type="Proteomes" id="UP000271889"/>
    </source>
</evidence>
<dbReference type="AlphaFoldDB" id="A0A3P7N9N5"/>
<feature type="compositionally biased region" description="Basic and acidic residues" evidence="1">
    <location>
        <begin position="48"/>
        <end position="65"/>
    </location>
</feature>
<accession>A0A3P7N9N5</accession>
<name>A0A3P7N9N5_CYLGO</name>
<sequence>MRSLSKRKPRGTLQHQQFLTIATALLVRLRTTTMVLLAAMTNSNQKLPESRQENAEVEERKLWMM</sequence>
<gene>
    <name evidence="2" type="ORF">CGOC_LOCUS12036</name>
</gene>
<dbReference type="Proteomes" id="UP000271889">
    <property type="component" value="Unassembled WGS sequence"/>
</dbReference>
<proteinExistence type="predicted"/>
<reference evidence="2 3" key="1">
    <citation type="submission" date="2018-11" db="EMBL/GenBank/DDBJ databases">
        <authorList>
            <consortium name="Pathogen Informatics"/>
        </authorList>
    </citation>
    <scope>NUCLEOTIDE SEQUENCE [LARGE SCALE GENOMIC DNA]</scope>
</reference>
<feature type="region of interest" description="Disordered" evidence="1">
    <location>
        <begin position="45"/>
        <end position="65"/>
    </location>
</feature>
<organism evidence="2 3">
    <name type="scientific">Cylicostephanus goldi</name>
    <name type="common">Nematode worm</name>
    <dbReference type="NCBI Taxonomy" id="71465"/>
    <lineage>
        <taxon>Eukaryota</taxon>
        <taxon>Metazoa</taxon>
        <taxon>Ecdysozoa</taxon>
        <taxon>Nematoda</taxon>
        <taxon>Chromadorea</taxon>
        <taxon>Rhabditida</taxon>
        <taxon>Rhabditina</taxon>
        <taxon>Rhabditomorpha</taxon>
        <taxon>Strongyloidea</taxon>
        <taxon>Strongylidae</taxon>
        <taxon>Cylicostephanus</taxon>
    </lineage>
</organism>
<protein>
    <submittedName>
        <fullName evidence="2">Uncharacterized protein</fullName>
    </submittedName>
</protein>